<reference evidence="2 3" key="1">
    <citation type="submission" date="2011-08" db="EMBL/GenBank/DDBJ databases">
        <title>The Genome Sequence of Clostridium hathewayi WAL-18680.</title>
        <authorList>
            <consortium name="The Broad Institute Genome Sequencing Platform"/>
            <person name="Earl A."/>
            <person name="Ward D."/>
            <person name="Feldgarden M."/>
            <person name="Gevers D."/>
            <person name="Finegold S.M."/>
            <person name="Summanen P.H."/>
            <person name="Molitoris D.R."/>
            <person name="Song M."/>
            <person name="Daigneault M."/>
            <person name="Allen-Vercoe E."/>
            <person name="Young S.K."/>
            <person name="Zeng Q."/>
            <person name="Gargeya S."/>
            <person name="Fitzgerald M."/>
            <person name="Haas B."/>
            <person name="Abouelleil A."/>
            <person name="Alvarado L."/>
            <person name="Arachchi H.M."/>
            <person name="Berlin A."/>
            <person name="Brown A."/>
            <person name="Chapman S.B."/>
            <person name="Chen Z."/>
            <person name="Dunbar C."/>
            <person name="Freedman E."/>
            <person name="Gearin G."/>
            <person name="Gellesch M."/>
            <person name="Goldberg J."/>
            <person name="Griggs A."/>
            <person name="Gujja S."/>
            <person name="Heiman D."/>
            <person name="Howarth C."/>
            <person name="Larson L."/>
            <person name="Lui A."/>
            <person name="MacDonald P.J.P."/>
            <person name="Montmayeur A."/>
            <person name="Murphy C."/>
            <person name="Neiman D."/>
            <person name="Pearson M."/>
            <person name="Priest M."/>
            <person name="Roberts A."/>
            <person name="Saif S."/>
            <person name="Shea T."/>
            <person name="Shenoy N."/>
            <person name="Sisk P."/>
            <person name="Stolte C."/>
            <person name="Sykes S."/>
            <person name="Wortman J."/>
            <person name="Nusbaum C."/>
            <person name="Birren B."/>
        </authorList>
    </citation>
    <scope>NUCLEOTIDE SEQUENCE [LARGE SCALE GENOMIC DNA]</scope>
    <source>
        <strain evidence="2 3">WAL-18680</strain>
    </source>
</reference>
<dbReference type="GO" id="GO:0047474">
    <property type="term" value="F:long-chain fatty acid--protein ligase activity"/>
    <property type="evidence" value="ECO:0007669"/>
    <property type="project" value="InterPro"/>
</dbReference>
<accession>G5IK68</accession>
<gene>
    <name evidence="2" type="ORF">HMPREF9473_03896</name>
</gene>
<dbReference type="PATRIC" id="fig|742737.3.peg.3880"/>
<name>G5IK68_9FIRM</name>
<dbReference type="RefSeq" id="WP_006781887.1">
    <property type="nucleotide sequence ID" value="NZ_CP040506.1"/>
</dbReference>
<dbReference type="Proteomes" id="UP000005384">
    <property type="component" value="Unassembled WGS sequence"/>
</dbReference>
<protein>
    <recommendedName>
        <fullName evidence="1">Acyl-protein synthetase LuxE domain-containing protein</fullName>
    </recommendedName>
</protein>
<dbReference type="EMBL" id="ADLN01000107">
    <property type="protein sequence ID" value="EHI58132.1"/>
    <property type="molecule type" value="Genomic_DNA"/>
</dbReference>
<dbReference type="AlphaFoldDB" id="G5IK68"/>
<dbReference type="InterPro" id="IPR007534">
    <property type="entry name" value="LuxE"/>
</dbReference>
<evidence type="ECO:0000313" key="2">
    <source>
        <dbReference type="EMBL" id="EHI58132.1"/>
    </source>
</evidence>
<dbReference type="GO" id="GO:0008218">
    <property type="term" value="P:bioluminescence"/>
    <property type="evidence" value="ECO:0007669"/>
    <property type="project" value="InterPro"/>
</dbReference>
<organism evidence="2 3">
    <name type="scientific">Hungatella hathewayi WAL-18680</name>
    <dbReference type="NCBI Taxonomy" id="742737"/>
    <lineage>
        <taxon>Bacteria</taxon>
        <taxon>Bacillati</taxon>
        <taxon>Bacillota</taxon>
        <taxon>Clostridia</taxon>
        <taxon>Lachnospirales</taxon>
        <taxon>Lachnospiraceae</taxon>
        <taxon>Hungatella</taxon>
    </lineage>
</organism>
<evidence type="ECO:0000313" key="3">
    <source>
        <dbReference type="Proteomes" id="UP000005384"/>
    </source>
</evidence>
<dbReference type="InterPro" id="IPR042099">
    <property type="entry name" value="ANL_N_sf"/>
</dbReference>
<dbReference type="HOGENOM" id="CLU_051326_1_0_9"/>
<evidence type="ECO:0000259" key="1">
    <source>
        <dbReference type="Pfam" id="PF04443"/>
    </source>
</evidence>
<dbReference type="OrthoDB" id="182577at2"/>
<sequence>MDYRKKLFFYPKLYDHPHTDALFVTAMKGNAAFHEKHCEGYRKILAAGRVRPEDIHNVEDLSKLPPIPTLFFKKHRLWSLPPGRAVLKATSSGTGGMASHVGYDAKGLGFGLVMAVRTALFHGLFSLKPTNYLILGYEPGRENHTIISKTQSASRLYAPVILHTEYALRRCRGEYRLNRRGIQEALERYAKMRWPVRLIGFPAYTYFLLMELKKAGISYRLPKGSMVILGGGWKQFYKEQVDKQELYRLLEETLGIPESRCLEFFGAAEHPGIYCSCKNHHFHVPIYGRVIIRDVKTLEPLGFGKPGILNLLSPMAESMPLSSIMTDDLAVLHRGRDCGCGIDAPYFEILGRAGLGEIKTCAAGAEKYLSSENKREGL</sequence>
<proteinExistence type="predicted"/>
<keyword evidence="3" id="KW-1185">Reference proteome</keyword>
<dbReference type="Pfam" id="PF04443">
    <property type="entry name" value="LuxE"/>
    <property type="match status" value="1"/>
</dbReference>
<feature type="domain" description="Acyl-protein synthetase LuxE" evidence="1">
    <location>
        <begin position="29"/>
        <end position="364"/>
    </location>
</feature>
<comment type="caution">
    <text evidence="2">The sequence shown here is derived from an EMBL/GenBank/DDBJ whole genome shotgun (WGS) entry which is preliminary data.</text>
</comment>
<dbReference type="Gene3D" id="3.40.50.12780">
    <property type="entry name" value="N-terminal domain of ligase-like"/>
    <property type="match status" value="1"/>
</dbReference>